<dbReference type="OrthoDB" id="784009at2759"/>
<comment type="caution">
    <text evidence="1">The sequence shown here is derived from an EMBL/GenBank/DDBJ whole genome shotgun (WGS) entry which is preliminary data.</text>
</comment>
<organism evidence="1 2">
    <name type="scientific">Zingiber officinale</name>
    <name type="common">Ginger</name>
    <name type="synonym">Amomum zingiber</name>
    <dbReference type="NCBI Taxonomy" id="94328"/>
    <lineage>
        <taxon>Eukaryota</taxon>
        <taxon>Viridiplantae</taxon>
        <taxon>Streptophyta</taxon>
        <taxon>Embryophyta</taxon>
        <taxon>Tracheophyta</taxon>
        <taxon>Spermatophyta</taxon>
        <taxon>Magnoliopsida</taxon>
        <taxon>Liliopsida</taxon>
        <taxon>Zingiberales</taxon>
        <taxon>Zingiberaceae</taxon>
        <taxon>Zingiber</taxon>
    </lineage>
</organism>
<keyword evidence="2" id="KW-1185">Reference proteome</keyword>
<protein>
    <submittedName>
        <fullName evidence="1">Uncharacterized protein</fullName>
    </submittedName>
</protein>
<dbReference type="Proteomes" id="UP000734854">
    <property type="component" value="Unassembled WGS sequence"/>
</dbReference>
<evidence type="ECO:0000313" key="2">
    <source>
        <dbReference type="Proteomes" id="UP000734854"/>
    </source>
</evidence>
<dbReference type="GO" id="GO:0048367">
    <property type="term" value="P:shoot system development"/>
    <property type="evidence" value="ECO:0007669"/>
    <property type="project" value="InterPro"/>
</dbReference>
<gene>
    <name evidence="1" type="ORF">ZIOFF_011939</name>
</gene>
<dbReference type="EMBL" id="JACMSC010000003">
    <property type="protein sequence ID" value="KAG6529725.1"/>
    <property type="molecule type" value="Genomic_DNA"/>
</dbReference>
<proteinExistence type="predicted"/>
<reference evidence="1 2" key="1">
    <citation type="submission" date="2020-08" db="EMBL/GenBank/DDBJ databases">
        <title>Plant Genome Project.</title>
        <authorList>
            <person name="Zhang R.-G."/>
        </authorList>
    </citation>
    <scope>NUCLEOTIDE SEQUENCE [LARGE SCALE GENOMIC DNA]</scope>
    <source>
        <tissue evidence="1">Rhizome</tissue>
    </source>
</reference>
<dbReference type="AlphaFoldDB" id="A0A8J5HRW5"/>
<name>A0A8J5HRW5_ZINOF</name>
<dbReference type="InterPro" id="IPR004320">
    <property type="entry name" value="BPS1_pln"/>
</dbReference>
<accession>A0A8J5HRW5</accession>
<dbReference type="Pfam" id="PF03087">
    <property type="entry name" value="BPS1"/>
    <property type="match status" value="1"/>
</dbReference>
<dbReference type="PANTHER" id="PTHR33070:SF49">
    <property type="entry name" value="OS06G0725500 PROTEIN"/>
    <property type="match status" value="1"/>
</dbReference>
<sequence length="268" mass="28219">MVTGFRRTLSLPLAKSASVPALRRFRGEKRQSLRSTSLPGRSHPTVSHLLDQIRSAPGDSSSSGVDAIDRLLGAVDDLLRLPQAREALCRRPAWADRLLDAFLRLADAHGSFRSAVLCLSDRRAEAQAAIRRADPARLASAARSLRRTEKEVSQVAAAIKDLARSAPLSPGQWADAAEAEIAGVLTDAVAATASASVGVFMAIAAAAAAESASLSKDSWKVWPTKKAAKAKETAPSAAAEGLVEGSGRVFRSLVNIRVALLNTVTPSL</sequence>
<dbReference type="PANTHER" id="PTHR33070">
    <property type="entry name" value="OS06G0725500 PROTEIN"/>
    <property type="match status" value="1"/>
</dbReference>
<dbReference type="GO" id="GO:0048364">
    <property type="term" value="P:root development"/>
    <property type="evidence" value="ECO:0007669"/>
    <property type="project" value="InterPro"/>
</dbReference>
<evidence type="ECO:0000313" key="1">
    <source>
        <dbReference type="EMBL" id="KAG6529725.1"/>
    </source>
</evidence>